<comment type="caution">
    <text evidence="13">The sequence shown here is derived from an EMBL/GenBank/DDBJ whole genome shotgun (WGS) entry which is preliminary data.</text>
</comment>
<dbReference type="Pfam" id="PF03828">
    <property type="entry name" value="PAP_assoc"/>
    <property type="match status" value="1"/>
</dbReference>
<dbReference type="GO" id="GO:0031123">
    <property type="term" value="P:RNA 3'-end processing"/>
    <property type="evidence" value="ECO:0007669"/>
    <property type="project" value="TreeGrafter"/>
</dbReference>
<keyword evidence="7" id="KW-0808">Transferase</keyword>
<keyword evidence="8" id="KW-0479">Metal-binding</keyword>
<feature type="region of interest" description="Disordered" evidence="10">
    <location>
        <begin position="1"/>
        <end position="279"/>
    </location>
</feature>
<accession>A0AA40D7C5</accession>
<feature type="compositionally biased region" description="Low complexity" evidence="10">
    <location>
        <begin position="86"/>
        <end position="116"/>
    </location>
</feature>
<feature type="domain" description="PAP-associated" evidence="11">
    <location>
        <begin position="938"/>
        <end position="1043"/>
    </location>
</feature>
<comment type="similarity">
    <text evidence="4">Belongs to the DNA polymerase type-B-like family.</text>
</comment>
<evidence type="ECO:0000256" key="1">
    <source>
        <dbReference type="ARBA" id="ARBA00001936"/>
    </source>
</evidence>
<comment type="cofactor">
    <cofactor evidence="1">
        <name>Mn(2+)</name>
        <dbReference type="ChEBI" id="CHEBI:29035"/>
    </cofactor>
</comment>
<dbReference type="PANTHER" id="PTHR12271">
    <property type="entry name" value="POLY A POLYMERASE CID PAP -RELATED"/>
    <property type="match status" value="1"/>
</dbReference>
<dbReference type="EMBL" id="JAULSY010000099">
    <property type="protein sequence ID" value="KAK0665909.1"/>
    <property type="molecule type" value="Genomic_DNA"/>
</dbReference>
<feature type="region of interest" description="Disordered" evidence="10">
    <location>
        <begin position="1002"/>
        <end position="1021"/>
    </location>
</feature>
<dbReference type="SUPFAM" id="SSF81301">
    <property type="entry name" value="Nucleotidyltransferase"/>
    <property type="match status" value="1"/>
</dbReference>
<evidence type="ECO:0000256" key="6">
    <source>
        <dbReference type="ARBA" id="ARBA00022490"/>
    </source>
</evidence>
<feature type="domain" description="Poly(A) RNA polymerase mitochondrial-like central palm" evidence="12">
    <location>
        <begin position="295"/>
        <end position="415"/>
    </location>
</feature>
<dbReference type="Gene3D" id="3.30.460.10">
    <property type="entry name" value="Beta Polymerase, domain 2"/>
    <property type="match status" value="1"/>
</dbReference>
<evidence type="ECO:0000256" key="8">
    <source>
        <dbReference type="ARBA" id="ARBA00022723"/>
    </source>
</evidence>
<dbReference type="GO" id="GO:0046872">
    <property type="term" value="F:metal ion binding"/>
    <property type="evidence" value="ECO:0007669"/>
    <property type="project" value="UniProtKB-KW"/>
</dbReference>
<name>A0AA40D7C5_9PEZI</name>
<feature type="compositionally biased region" description="Gly residues" evidence="10">
    <location>
        <begin position="117"/>
        <end position="144"/>
    </location>
</feature>
<evidence type="ECO:0000259" key="12">
    <source>
        <dbReference type="Pfam" id="PF22600"/>
    </source>
</evidence>
<dbReference type="GO" id="GO:0005737">
    <property type="term" value="C:cytoplasm"/>
    <property type="evidence" value="ECO:0007669"/>
    <property type="project" value="UniProtKB-SubCell"/>
</dbReference>
<dbReference type="InterPro" id="IPR002058">
    <property type="entry name" value="PAP_assoc"/>
</dbReference>
<comment type="subcellular location">
    <subcellularLocation>
        <location evidence="3">Cytoplasm</location>
    </subcellularLocation>
</comment>
<keyword evidence="14" id="KW-1185">Reference proteome</keyword>
<dbReference type="Proteomes" id="UP001174997">
    <property type="component" value="Unassembled WGS sequence"/>
</dbReference>
<comment type="cofactor">
    <cofactor evidence="2">
        <name>Mg(2+)</name>
        <dbReference type="ChEBI" id="CHEBI:18420"/>
    </cofactor>
</comment>
<evidence type="ECO:0000256" key="9">
    <source>
        <dbReference type="ARBA" id="ARBA00022842"/>
    </source>
</evidence>
<feature type="compositionally biased region" description="Polar residues" evidence="10">
    <location>
        <begin position="251"/>
        <end position="277"/>
    </location>
</feature>
<dbReference type="GO" id="GO:0050265">
    <property type="term" value="F:RNA uridylyltransferase activity"/>
    <property type="evidence" value="ECO:0007669"/>
    <property type="project" value="TreeGrafter"/>
</dbReference>
<gene>
    <name evidence="13" type="ORF">QBC41DRAFT_399438</name>
</gene>
<dbReference type="PANTHER" id="PTHR12271:SF40">
    <property type="entry name" value="POLY(A) RNA POLYMERASE GLD2"/>
    <property type="match status" value="1"/>
</dbReference>
<evidence type="ECO:0000313" key="13">
    <source>
        <dbReference type="EMBL" id="KAK0665909.1"/>
    </source>
</evidence>
<evidence type="ECO:0000256" key="3">
    <source>
        <dbReference type="ARBA" id="ARBA00004496"/>
    </source>
</evidence>
<evidence type="ECO:0000259" key="11">
    <source>
        <dbReference type="Pfam" id="PF03828"/>
    </source>
</evidence>
<feature type="compositionally biased region" description="Acidic residues" evidence="10">
    <location>
        <begin position="435"/>
        <end position="456"/>
    </location>
</feature>
<reference evidence="13" key="1">
    <citation type="submission" date="2023-06" db="EMBL/GenBank/DDBJ databases">
        <title>Genome-scale phylogeny and comparative genomics of the fungal order Sordariales.</title>
        <authorList>
            <consortium name="Lawrence Berkeley National Laboratory"/>
            <person name="Hensen N."/>
            <person name="Bonometti L."/>
            <person name="Westerberg I."/>
            <person name="Brannstrom I.O."/>
            <person name="Guillou S."/>
            <person name="Cros-Aarteil S."/>
            <person name="Calhoun S."/>
            <person name="Haridas S."/>
            <person name="Kuo A."/>
            <person name="Mondo S."/>
            <person name="Pangilinan J."/>
            <person name="Riley R."/>
            <person name="Labutti K."/>
            <person name="Andreopoulos B."/>
            <person name="Lipzen A."/>
            <person name="Chen C."/>
            <person name="Yanf M."/>
            <person name="Daum C."/>
            <person name="Ng V."/>
            <person name="Clum A."/>
            <person name="Steindorff A."/>
            <person name="Ohm R."/>
            <person name="Martin F."/>
            <person name="Silar P."/>
            <person name="Natvig D."/>
            <person name="Lalanne C."/>
            <person name="Gautier V."/>
            <person name="Ament-Velasquez S.L."/>
            <person name="Kruys A."/>
            <person name="Hutchinson M.I."/>
            <person name="Powell A.J."/>
            <person name="Barry K."/>
            <person name="Miller A.N."/>
            <person name="Grigoriev I.V."/>
            <person name="Debuchy R."/>
            <person name="Gladieux P."/>
            <person name="Thoren M.H."/>
            <person name="Johannesson H."/>
        </authorList>
    </citation>
    <scope>NUCLEOTIDE SEQUENCE</scope>
    <source>
        <strain evidence="13">CBS 307.81</strain>
    </source>
</reference>
<dbReference type="GO" id="GO:1990817">
    <property type="term" value="F:poly(A) RNA polymerase activity"/>
    <property type="evidence" value="ECO:0007669"/>
    <property type="project" value="UniProtKB-EC"/>
</dbReference>
<evidence type="ECO:0000256" key="5">
    <source>
        <dbReference type="ARBA" id="ARBA00012388"/>
    </source>
</evidence>
<dbReference type="AlphaFoldDB" id="A0AA40D7C5"/>
<evidence type="ECO:0000256" key="4">
    <source>
        <dbReference type="ARBA" id="ARBA00008593"/>
    </source>
</evidence>
<evidence type="ECO:0000313" key="14">
    <source>
        <dbReference type="Proteomes" id="UP001174997"/>
    </source>
</evidence>
<proteinExistence type="inferred from homology"/>
<organism evidence="13 14">
    <name type="scientific">Cercophora samala</name>
    <dbReference type="NCBI Taxonomy" id="330535"/>
    <lineage>
        <taxon>Eukaryota</taxon>
        <taxon>Fungi</taxon>
        <taxon>Dikarya</taxon>
        <taxon>Ascomycota</taxon>
        <taxon>Pezizomycotina</taxon>
        <taxon>Sordariomycetes</taxon>
        <taxon>Sordariomycetidae</taxon>
        <taxon>Sordariales</taxon>
        <taxon>Lasiosphaeriaceae</taxon>
        <taxon>Cercophora</taxon>
    </lineage>
</organism>
<dbReference type="Gene3D" id="1.10.1410.10">
    <property type="match status" value="1"/>
</dbReference>
<feature type="compositionally biased region" description="Low complexity" evidence="10">
    <location>
        <begin position="24"/>
        <end position="35"/>
    </location>
</feature>
<keyword evidence="9" id="KW-0460">Magnesium</keyword>
<dbReference type="SUPFAM" id="SSF81631">
    <property type="entry name" value="PAP/OAS1 substrate-binding domain"/>
    <property type="match status" value="1"/>
</dbReference>
<evidence type="ECO:0000256" key="7">
    <source>
        <dbReference type="ARBA" id="ARBA00022679"/>
    </source>
</evidence>
<keyword evidence="6" id="KW-0963">Cytoplasm</keyword>
<dbReference type="InterPro" id="IPR054708">
    <property type="entry name" value="MTPAP-like_central"/>
</dbReference>
<feature type="region of interest" description="Disordered" evidence="10">
    <location>
        <begin position="430"/>
        <end position="480"/>
    </location>
</feature>
<evidence type="ECO:0000256" key="10">
    <source>
        <dbReference type="SAM" id="MobiDB-lite"/>
    </source>
</evidence>
<dbReference type="InterPro" id="IPR043519">
    <property type="entry name" value="NT_sf"/>
</dbReference>
<sequence length="1107" mass="122477">MAQPPPSGQPGQGLEDRLGNMTIAGQGPPAGPQQGVFAETESVVDAPGQKRQKRPNQRVRRELAAQLTIPIDTRAQAMPPQPGFRNQHPNQNQHQWPNPQNPQNPQDQQHHNQPQRGGYGHQSRGSGGRGSRGGIGGRGGGQWQGQGRAHRPQDSGSAHFSGEMQAQGPQAIGRGNFQGEAQAHRPHSATFAPPNQGQGAPFTQPRHQVSHSYHGPMVAHEHMNPPAGQYPVDANTSALPSPRRPDLQSPRFRNQSPRFRNQSPRSPGHQSVNSGSAFATPGDILAQAQHLETLCNNVIENAEIHPADIWRKEAFRVRIETVVRDVITGFENSNAGQEWFPRDSVQLKCFGSLMSGFATKDADMDLGLFSPVSNPQPEASGSPIPRLVEKAFLDMGLGARLLTRTRVPIIKICEKPPEELRAALLKERENWEKGTEEEDDVEEAHDDVEPVPEVEEAQLPPGSEGKNQAHAAGETEASTPEQLLESLKQDGRSLTNYYNAAKKVLRKLGGHDITHSNYSSMTPEGILLLNRVCLAFVRGVAHEKVRDALLNCKSLNQYDLLNMKLPRTLFGVLYQVEGQMLAQSWEDRSVKEKDDDMEQRAFLTLERWKDLMHRSTAGQDPLAYQKELQNSVETLKRIPSLALIHLAQIQHEPAAAYHRRAHQLLVQLGGSDEVSSSDTILPIVRRHYINGIWNDEEREQVDEFSKLPYASTLGAVAKKHKSLQLAHDYEKGLQKGLYQEPAASLVKCYVALLRGPVSKDKRGLIVPLPDESTELMSTIKQLGDPATQSPSQPRDLYRDRLEFPKSGVGVQCDINFSAHLAVHNTTLLRCYSLCDPRVRPLILFVKHWAKVRQINTPYRGTLGSYGYAIMMLHYLINVAQPFVVPNLQLLGPPIPPTMSKEEYEQQYTCKGYPIHFWRDEGEIRRLAEANQLTVNRQSLGQLLRGFFEYYAHHNFKTGKGFDWGRDVISLRTQGGLLRKTEKGWTGAKTVVEVKDAAASPVAGGGLSPAGAGIGSPSGGGGGEVKEVRLRFLLSVEDPFETDHNVARTVTHPGIVKIRNEFRRAWGIITGAEEGELLEDLGEVEGRMKREGFEALLGELHGEGLGGF</sequence>
<dbReference type="EC" id="2.7.7.19" evidence="5"/>
<dbReference type="Pfam" id="PF22600">
    <property type="entry name" value="MTPAP-like_central"/>
    <property type="match status" value="1"/>
</dbReference>
<dbReference type="GO" id="GO:0010605">
    <property type="term" value="P:negative regulation of macromolecule metabolic process"/>
    <property type="evidence" value="ECO:0007669"/>
    <property type="project" value="UniProtKB-ARBA"/>
</dbReference>
<protein>
    <recommendedName>
        <fullName evidence="5">polynucleotide adenylyltransferase</fullName>
        <ecNumber evidence="5">2.7.7.19</ecNumber>
    </recommendedName>
</protein>
<evidence type="ECO:0000256" key="2">
    <source>
        <dbReference type="ARBA" id="ARBA00001946"/>
    </source>
</evidence>